<protein>
    <submittedName>
        <fullName evidence="1">Uncharacterized protein</fullName>
    </submittedName>
</protein>
<sequence length="277" mass="30046">MRKTRTDLLSLKFEERRPTFCRMGPLSAVNGGSVEETSHPGSSHIHAAPAVSIDRISTARRHGRCAHDLVASAYLLTGDHAYHCRRVGLCSWTSDMMPALGPDDITHRPCSITTNPTTPRTCRQLLPSSQPVFSFSSPSVTASVWVPIGDSLGVTRPSYSTRPTAESRLFCCCTCGPPPRKPHQPLPLNDNGTAALKSGSGSMRYGYPLRSCAVSSFGLVRSSFRSWARTALEYLAQAGPPMLCDLIPCGKSFLSVVHSTTRRVVLLLKAVAQRKHG</sequence>
<evidence type="ECO:0000313" key="2">
    <source>
        <dbReference type="Proteomes" id="UP001281003"/>
    </source>
</evidence>
<dbReference type="AlphaFoldDB" id="A0AAE0PFL6"/>
<gene>
    <name evidence="1" type="ORF">B0T20DRAFT_391995</name>
</gene>
<evidence type="ECO:0000313" key="1">
    <source>
        <dbReference type="EMBL" id="KAK3398967.1"/>
    </source>
</evidence>
<dbReference type="Proteomes" id="UP001281003">
    <property type="component" value="Unassembled WGS sequence"/>
</dbReference>
<reference evidence="1" key="2">
    <citation type="submission" date="2023-07" db="EMBL/GenBank/DDBJ databases">
        <authorList>
            <consortium name="Lawrence Berkeley National Laboratory"/>
            <person name="Haridas S."/>
            <person name="Hensen N."/>
            <person name="Bonometti L."/>
            <person name="Westerberg I."/>
            <person name="Brannstrom I.O."/>
            <person name="Guillou S."/>
            <person name="Cros-Aarteil S."/>
            <person name="Calhoun S."/>
            <person name="Kuo A."/>
            <person name="Mondo S."/>
            <person name="Pangilinan J."/>
            <person name="Riley R."/>
            <person name="LaButti K."/>
            <person name="Andreopoulos B."/>
            <person name="Lipzen A."/>
            <person name="Chen C."/>
            <person name="Yanf M."/>
            <person name="Daum C."/>
            <person name="Ng V."/>
            <person name="Clum A."/>
            <person name="Steindorff A."/>
            <person name="Ohm R."/>
            <person name="Martin F."/>
            <person name="Silar P."/>
            <person name="Natvig D."/>
            <person name="Lalanne C."/>
            <person name="Gautier V."/>
            <person name="Ament-velasquez S.L."/>
            <person name="Kruys A."/>
            <person name="Hutchinson M.I."/>
            <person name="Powell A.J."/>
            <person name="Barry K."/>
            <person name="Miller A.N."/>
            <person name="Grigoriev I.V."/>
            <person name="Debuchy R."/>
            <person name="Gladieux P."/>
            <person name="Thoren M.H."/>
            <person name="Johannesson H."/>
        </authorList>
    </citation>
    <scope>NUCLEOTIDE SEQUENCE</scope>
    <source>
        <strain evidence="1">FGSC 1904</strain>
    </source>
</reference>
<reference evidence="1" key="1">
    <citation type="journal article" date="2023" name="Mol. Phylogenet. Evol.">
        <title>Genome-scale phylogeny and comparative genomics of the fungal order Sordariales.</title>
        <authorList>
            <person name="Hensen N."/>
            <person name="Bonometti L."/>
            <person name="Westerberg I."/>
            <person name="Brannstrom I.O."/>
            <person name="Guillou S."/>
            <person name="Cros-Aarteil S."/>
            <person name="Calhoun S."/>
            <person name="Haridas S."/>
            <person name="Kuo A."/>
            <person name="Mondo S."/>
            <person name="Pangilinan J."/>
            <person name="Riley R."/>
            <person name="LaButti K."/>
            <person name="Andreopoulos B."/>
            <person name="Lipzen A."/>
            <person name="Chen C."/>
            <person name="Yan M."/>
            <person name="Daum C."/>
            <person name="Ng V."/>
            <person name="Clum A."/>
            <person name="Steindorff A."/>
            <person name="Ohm R.A."/>
            <person name="Martin F."/>
            <person name="Silar P."/>
            <person name="Natvig D.O."/>
            <person name="Lalanne C."/>
            <person name="Gautier V."/>
            <person name="Ament-Velasquez S.L."/>
            <person name="Kruys A."/>
            <person name="Hutchinson M.I."/>
            <person name="Powell A.J."/>
            <person name="Barry K."/>
            <person name="Miller A.N."/>
            <person name="Grigoriev I.V."/>
            <person name="Debuchy R."/>
            <person name="Gladieux P."/>
            <person name="Hiltunen Thoren M."/>
            <person name="Johannesson H."/>
        </authorList>
    </citation>
    <scope>NUCLEOTIDE SEQUENCE</scope>
    <source>
        <strain evidence="1">FGSC 1904</strain>
    </source>
</reference>
<comment type="caution">
    <text evidence="1">The sequence shown here is derived from an EMBL/GenBank/DDBJ whole genome shotgun (WGS) entry which is preliminary data.</text>
</comment>
<proteinExistence type="predicted"/>
<organism evidence="1 2">
    <name type="scientific">Sordaria brevicollis</name>
    <dbReference type="NCBI Taxonomy" id="83679"/>
    <lineage>
        <taxon>Eukaryota</taxon>
        <taxon>Fungi</taxon>
        <taxon>Dikarya</taxon>
        <taxon>Ascomycota</taxon>
        <taxon>Pezizomycotina</taxon>
        <taxon>Sordariomycetes</taxon>
        <taxon>Sordariomycetidae</taxon>
        <taxon>Sordariales</taxon>
        <taxon>Sordariaceae</taxon>
        <taxon>Sordaria</taxon>
    </lineage>
</organism>
<accession>A0AAE0PFL6</accession>
<name>A0AAE0PFL6_SORBR</name>
<keyword evidence="2" id="KW-1185">Reference proteome</keyword>
<dbReference type="EMBL" id="JAUTDP010000005">
    <property type="protein sequence ID" value="KAK3398967.1"/>
    <property type="molecule type" value="Genomic_DNA"/>
</dbReference>